<reference evidence="3" key="1">
    <citation type="submission" date="2021-02" db="EMBL/GenBank/DDBJ databases">
        <authorList>
            <person name="Dougan E. K."/>
            <person name="Rhodes N."/>
            <person name="Thang M."/>
            <person name="Chan C."/>
        </authorList>
    </citation>
    <scope>NUCLEOTIDE SEQUENCE</scope>
</reference>
<name>A0A813AG27_9DINO</name>
<comment type="caution">
    <text evidence="3">The sequence shown here is derived from an EMBL/GenBank/DDBJ whole genome shotgun (WGS) entry which is preliminary data.</text>
</comment>
<dbReference type="SUPFAM" id="SSF56219">
    <property type="entry name" value="DNase I-like"/>
    <property type="match status" value="1"/>
</dbReference>
<feature type="compositionally biased region" description="Low complexity" evidence="1">
    <location>
        <begin position="98"/>
        <end position="109"/>
    </location>
</feature>
<feature type="region of interest" description="Disordered" evidence="1">
    <location>
        <begin position="297"/>
        <end position="348"/>
    </location>
</feature>
<feature type="domain" description="C2H2-type" evidence="2">
    <location>
        <begin position="2706"/>
        <end position="2727"/>
    </location>
</feature>
<gene>
    <name evidence="3" type="ORF">SNEC2469_LOCUS27834</name>
</gene>
<protein>
    <recommendedName>
        <fullName evidence="2">C2H2-type domain-containing protein</fullName>
    </recommendedName>
</protein>
<feature type="compositionally biased region" description="Basic residues" evidence="1">
    <location>
        <begin position="70"/>
        <end position="80"/>
    </location>
</feature>
<dbReference type="Proteomes" id="UP000601435">
    <property type="component" value="Unassembled WGS sequence"/>
</dbReference>
<sequence length="2915" mass="316398">MAPWKCVCGNTNKASAVYCASCGSKWDEQTYSGSWHGKGKGHGWIEEHGRQAYAPSPRRWTEPAQPWRGKSPRRRPKGPGRGKGQDPGKSKGKGNGVPGPQEPAGPAAPTMKLPEPPVRQSLPAPTGQARDAGQTGANTADRQALDRLLQAMKASEQELTPQLREILEQHKHEDAKEEARSLHKLVTSKASAKKELTRLRAARASYLQAWSGYLDQVIGTIQTQLEEHSGTMTDFLQKENQWEQALLEATTELARRTADSSEQVETITDGEEDEMDASEAKVEEACQAELQTQRMAERAQAISQQSQSILQGATGSQGAGRGGAAEGAGERTDTKKSQARRRCQKGGRRSFAPWQGLMSSHLVFMGPDTIGHALGASPLLHPVVSEWDFALPQAARWYALQLQYDLIFEDLGVMFTPGQDSRVTHAETLFPWDYKQDLDTADAVGLCSTAGCPSVFQCSSYPHGAQGADVIDATGVLPRCCKAPRQEGLERHDGVRDVNTFCRQLAGCTGSDAAQTVSVPSPSSPNATTRSQRVQALWPCTASVPETCGAGQNAEAGFEVSSLPFQVNVHEDAKVAPSLRVPTSASGTTPALGKSIDPWLHTSTLAHVKYCAQSGAAPQSQRVQAFGPCTAPVHATAGTGQGAEASFEISPPLIQGKVYVDARAALSQRVQACSPGTAHVHNDKSCAVDAQSQHVRPGDSAALDLQPCITSHVVCPTTGARGSSRPGLVDLRIQLASRVALFPEELDRPEVRGQQVSQFWWFTGFRASGSVGDTPQQDRFALFTTASHVEVRSMRRGITLDAFITEIYSVVPGLRSLRILLERLDGLPAVQIAATTREAPPLGCAMPVDLRGVEGRVCTINLLPGATTNMVSQEILSSCPPARRPQVPFRLFLPDGRAFVAIPYQVSGPDFIRGRALPEHVDEAAHDSEEEALEEDQPAFLQTGIACSAVAKGSAPTASVCPHEDVLRPEVWGSDSCPVAFPVRDPPTLLRTEGPPRASVVHSTTKVPTILPERLAAPNIREIPAGQLCLFCQTAAHHNELRRYSVFDRNRHHVVRKASVHWSLLDYIVDATSSASEETQSVQVLTLPIADLPEPQLTITPIGLPPGVLVLPLDARSIGGPLCALPLPPGLDFQRVLEALARVAPSTAQLLEQALQLDGVFLQDPTGRIWETLPMDLSEVQWLKVVLEPRVQQQLRWLVTLGGPTTMTSTAVMTTQQVSNPTETVSFVLAGGGTVIRLAPQPIRLASVRQSLCELLFILGLQGRVPHRPVVSFASAAPRQAAQPANRIVIFLVYPASDIGEICHILQDYSLDGSLLQEMSVDCDVVAGHLISEAHRSSKHPRRHVTPIDALYDILPDLRFFSMPLRVPSLLQLMRDPAAGLGRQEVIKDAMQRSLDTRILERRVEVGEPGHNCQAILVLGPEHPPLLLYMPSNVAPSLAEATTYLAWSGFFEPGTTFVDPQVFAHTFPVFVSVPKGSQRATILFPAPYTLLHWLQLNVPLGTPLQGFGLPVRRNFELVLPARTTHGAVIRERLIGGRASSPDPEGVGLLQVGAQLLKQRPTGAGGDDPEPVGAPMPMQTTHVVAPTPFGRRGVPRSPEVGASALAASSRPRLEPPVVPAPDPTLECVAAQPRPCARQTLTLQDLLPGHDCQQEAQLCFATPSDNLRHALAPFHLNTLCRDVLPASHLHPAAAELLAHLPPRNAELEVEAAMLFVDGSFEHAVSTWAVAVLVCQQGQWRWAGYQADAVPSALSPSSAYDGELFGQFVAHGIVASAEVPAAIFFDSTSASLVATAQASTCAHTALSRAVAVLKGRLAPVPLSDEHVVSYILQGDFDTIWIHRAHNRRGIWPQFDDHGDALPIVPWPQRSSVDTPAQWAFDSQAGTERLCRLKGQIATYNTLSAVSLLQRQCLSSFMRQHGILFAGFQECRQASASPIVQDGVLRLSSPSPEGRGGCQLWADLHALPGGNMQQFSVHYRHPRLLVVLYQAGGLRIAFVVGYSPDSTTPEEERVAWWELLKARLHSLPPNTAPILLLDANARYRAAQAEEPAEVPTNANAQAFDAILQEYQLSRTPACDAKGLPYPTWRSPQGVWACLDYLAVPAIWQDGFQPLGVQPILDTHAGIDHQPVLAKISVNLLVPEPPKCRLNVDLMRSPAGVARIRETMRSLPDCPWHMDVDDHLAAINNHIHQCIHDHFLKPVKSARKPGVSAFTMELLRAKRQCRRRSFKHDMKLNMVGRSYKPPRIAQGIEGVYAGSGHPAAGKCPLLWRGLLAVPLPKPNKPSHRVTGYRSIALQEPAAKAVSKSMRPALVTGFQAVCLDSVGGARPDVATDYPASGVQLHLRALKRQGISGSVVFVDGVSAFYAVRRELLFTDSLQTVLDRVQGLPVEAEVRQRFVQSLKQHGALTSAKIPEAVQRLLKTTLSATWFTTDPANFVAQHTFAGTIPGAPLADLLFQFCLDLVLHALADHLEAEDIQARLFHDGAQLCSAAPLSWLDDLAILLQAKSPDRAAPDASRATALIGQYLSIVGATVPLVLPNGAVKQRLLTNQFLTLAERQTLFASLADEVCTLLRAMMPEEALAQSRVRVLAGLGHNGGHYLQAQCAADPDWVSALRSDVSFIAKVLADESLQSYAAMLPDSNLEWIKSWPWTKERTRVRLAAFRQAAIRSRQGRHAQVCHKAKAHNRVLELGACFHRLADPLPENRIHPCPECKAMFLTKAAATAHRAACHDVRSDAAFAVGTACEVCRRQFWDTKRLSQHFRSSPRCAAVHREADLQPTNKEVLADKRMPPHVLVGPAPWWSTMTHEPSTPPDPTPNAVNYLQDLLNMQIAKQVPLFFRMLACSVESQGRDAVLDAIQSVQGSDEWLLVVQVASVLGQDCELHVFTAGQSMAAFQAGNLLLGPAAAVREILADGWRNL</sequence>
<evidence type="ECO:0000259" key="2">
    <source>
        <dbReference type="PROSITE" id="PS00028"/>
    </source>
</evidence>
<feature type="compositionally biased region" description="Gly residues" evidence="1">
    <location>
        <begin position="315"/>
        <end position="326"/>
    </location>
</feature>
<accession>A0A813AG27</accession>
<dbReference type="InterPro" id="IPR013087">
    <property type="entry name" value="Znf_C2H2_type"/>
</dbReference>
<feature type="compositionally biased region" description="Acidic residues" evidence="1">
    <location>
        <begin position="268"/>
        <end position="277"/>
    </location>
</feature>
<feature type="region of interest" description="Disordered" evidence="1">
    <location>
        <begin position="253"/>
        <end position="283"/>
    </location>
</feature>
<feature type="region of interest" description="Disordered" evidence="1">
    <location>
        <begin position="51"/>
        <end position="139"/>
    </location>
</feature>
<feature type="compositionally biased region" description="Basic residues" evidence="1">
    <location>
        <begin position="337"/>
        <end position="348"/>
    </location>
</feature>
<evidence type="ECO:0000256" key="1">
    <source>
        <dbReference type="SAM" id="MobiDB-lite"/>
    </source>
</evidence>
<proteinExistence type="predicted"/>
<evidence type="ECO:0000313" key="3">
    <source>
        <dbReference type="EMBL" id="CAE7867369.1"/>
    </source>
</evidence>
<evidence type="ECO:0000313" key="4">
    <source>
        <dbReference type="Proteomes" id="UP000601435"/>
    </source>
</evidence>
<dbReference type="InterPro" id="IPR036691">
    <property type="entry name" value="Endo/exonu/phosph_ase_sf"/>
</dbReference>
<feature type="compositionally biased region" description="Low complexity" evidence="1">
    <location>
        <begin position="299"/>
        <end position="314"/>
    </location>
</feature>
<dbReference type="Gene3D" id="3.60.10.10">
    <property type="entry name" value="Endonuclease/exonuclease/phosphatase"/>
    <property type="match status" value="1"/>
</dbReference>
<keyword evidence="4" id="KW-1185">Reference proteome</keyword>
<dbReference type="PROSITE" id="PS00028">
    <property type="entry name" value="ZINC_FINGER_C2H2_1"/>
    <property type="match status" value="1"/>
</dbReference>
<organism evidence="3 4">
    <name type="scientific">Symbiodinium necroappetens</name>
    <dbReference type="NCBI Taxonomy" id="1628268"/>
    <lineage>
        <taxon>Eukaryota</taxon>
        <taxon>Sar</taxon>
        <taxon>Alveolata</taxon>
        <taxon>Dinophyceae</taxon>
        <taxon>Suessiales</taxon>
        <taxon>Symbiodiniaceae</taxon>
        <taxon>Symbiodinium</taxon>
    </lineage>
</organism>
<dbReference type="EMBL" id="CAJNJA010059352">
    <property type="protein sequence ID" value="CAE7867369.1"/>
    <property type="molecule type" value="Genomic_DNA"/>
</dbReference>